<dbReference type="Gene3D" id="1.10.1760.20">
    <property type="match status" value="1"/>
</dbReference>
<feature type="transmembrane region" description="Helical" evidence="3">
    <location>
        <begin position="63"/>
        <end position="82"/>
    </location>
</feature>
<dbReference type="PIRSF" id="PIRSF016661">
    <property type="entry name" value="BioY"/>
    <property type="match status" value="1"/>
</dbReference>
<evidence type="ECO:0000313" key="5">
    <source>
        <dbReference type="Proteomes" id="UP000339690"/>
    </source>
</evidence>
<dbReference type="KEGG" id="grc:GI584_03590"/>
<dbReference type="RefSeq" id="WP_153790258.1">
    <property type="nucleotide sequence ID" value="NZ_CP045915.1"/>
</dbReference>
<comment type="subcellular location">
    <subcellularLocation>
        <location evidence="2">Cell membrane</location>
        <topology evidence="2">Multi-pass membrane protein</topology>
    </subcellularLocation>
</comment>
<evidence type="ECO:0000256" key="1">
    <source>
        <dbReference type="ARBA" id="ARBA00010692"/>
    </source>
</evidence>
<dbReference type="PANTHER" id="PTHR34295">
    <property type="entry name" value="BIOTIN TRANSPORTER BIOY"/>
    <property type="match status" value="1"/>
</dbReference>
<evidence type="ECO:0000313" key="4">
    <source>
        <dbReference type="EMBL" id="QGH33173.1"/>
    </source>
</evidence>
<dbReference type="Pfam" id="PF02632">
    <property type="entry name" value="BioY"/>
    <property type="match status" value="1"/>
</dbReference>
<name>A0A5Q2TGM1_9BACI</name>
<protein>
    <recommendedName>
        <fullName evidence="2">Biotin transporter</fullName>
    </recommendedName>
</protein>
<comment type="similarity">
    <text evidence="1 2">Belongs to the BioY family.</text>
</comment>
<dbReference type="PANTHER" id="PTHR34295:SF1">
    <property type="entry name" value="BIOTIN TRANSPORTER BIOY"/>
    <property type="match status" value="1"/>
</dbReference>
<feature type="transmembrane region" description="Helical" evidence="3">
    <location>
        <begin position="34"/>
        <end position="56"/>
    </location>
</feature>
<dbReference type="InterPro" id="IPR003784">
    <property type="entry name" value="BioY"/>
</dbReference>
<keyword evidence="2 3" id="KW-0472">Membrane</keyword>
<dbReference type="GO" id="GO:0005886">
    <property type="term" value="C:plasma membrane"/>
    <property type="evidence" value="ECO:0007669"/>
    <property type="project" value="UniProtKB-SubCell"/>
</dbReference>
<keyword evidence="2" id="KW-1003">Cell membrane</keyword>
<keyword evidence="2" id="KW-0813">Transport</keyword>
<feature type="transmembrane region" description="Helical" evidence="3">
    <location>
        <begin position="7"/>
        <end position="28"/>
    </location>
</feature>
<dbReference type="GO" id="GO:0015225">
    <property type="term" value="F:biotin transmembrane transporter activity"/>
    <property type="evidence" value="ECO:0007669"/>
    <property type="project" value="UniProtKB-UniRule"/>
</dbReference>
<gene>
    <name evidence="4" type="ORF">GI584_03590</name>
</gene>
<sequence length="202" mass="22120">MQNNKRFTALDLTIGSVFIALMTVGANITSIAPFMVVGGVPITLQTFFAILAGLILGSRLGAISMLVYMLLGLAGAPIFAQFKGGASTLISPTFGFIVSFIVIAYVAGKLIEKKRSFPMYITAALIAMIINYLLGANWMYGAYMLWFDAPEGFSYKLVWYWLAVPLPKDIVLSIGAGIFAHRLEKSFISKSMFRKQQHQNVA</sequence>
<feature type="transmembrane region" description="Helical" evidence="3">
    <location>
        <begin position="88"/>
        <end position="108"/>
    </location>
</feature>
<keyword evidence="5" id="KW-1185">Reference proteome</keyword>
<proteinExistence type="inferred from homology"/>
<dbReference type="Proteomes" id="UP000339690">
    <property type="component" value="Chromosome"/>
</dbReference>
<evidence type="ECO:0000256" key="2">
    <source>
        <dbReference type="PIRNR" id="PIRNR016661"/>
    </source>
</evidence>
<keyword evidence="3" id="KW-0812">Transmembrane</keyword>
<dbReference type="AlphaFoldDB" id="A0A5Q2TGM1"/>
<dbReference type="EMBL" id="CP045915">
    <property type="protein sequence ID" value="QGH33173.1"/>
    <property type="molecule type" value="Genomic_DNA"/>
</dbReference>
<keyword evidence="3" id="KW-1133">Transmembrane helix</keyword>
<reference evidence="4 5" key="1">
    <citation type="submission" date="2019-11" db="EMBL/GenBank/DDBJ databases">
        <title>Gracilibacillus salitolerans sp. nov., a moderate halophile isolated from a saline soil in northwest China.</title>
        <authorList>
            <person name="Gan L."/>
        </authorList>
    </citation>
    <scope>NUCLEOTIDE SEQUENCE [LARGE SCALE GENOMIC DNA]</scope>
    <source>
        <strain evidence="4 5">SCU50</strain>
    </source>
</reference>
<accession>A0A5Q2TGM1</accession>
<evidence type="ECO:0000256" key="3">
    <source>
        <dbReference type="SAM" id="Phobius"/>
    </source>
</evidence>
<organism evidence="4 5">
    <name type="scientific">Gracilibacillus salitolerans</name>
    <dbReference type="NCBI Taxonomy" id="2663022"/>
    <lineage>
        <taxon>Bacteria</taxon>
        <taxon>Bacillati</taxon>
        <taxon>Bacillota</taxon>
        <taxon>Bacilli</taxon>
        <taxon>Bacillales</taxon>
        <taxon>Bacillaceae</taxon>
        <taxon>Gracilibacillus</taxon>
    </lineage>
</organism>
<feature type="transmembrane region" description="Helical" evidence="3">
    <location>
        <begin position="120"/>
        <end position="146"/>
    </location>
</feature>
<feature type="transmembrane region" description="Helical" evidence="3">
    <location>
        <begin position="158"/>
        <end position="180"/>
    </location>
</feature>